<gene>
    <name evidence="1" type="ORF">THAOC_22126</name>
</gene>
<keyword evidence="2" id="KW-1185">Reference proteome</keyword>
<accession>K0SGZ3</accession>
<evidence type="ECO:0000313" key="1">
    <source>
        <dbReference type="EMBL" id="EJK57797.1"/>
    </source>
</evidence>
<name>K0SGZ3_THAOC</name>
<dbReference type="AlphaFoldDB" id="K0SGZ3"/>
<reference evidence="1 2" key="1">
    <citation type="journal article" date="2012" name="Genome Biol.">
        <title>Genome and low-iron response of an oceanic diatom adapted to chronic iron limitation.</title>
        <authorList>
            <person name="Lommer M."/>
            <person name="Specht M."/>
            <person name="Roy A.S."/>
            <person name="Kraemer L."/>
            <person name="Andreson R."/>
            <person name="Gutowska M.A."/>
            <person name="Wolf J."/>
            <person name="Bergner S.V."/>
            <person name="Schilhabel M.B."/>
            <person name="Klostermeier U.C."/>
            <person name="Beiko R.G."/>
            <person name="Rosenstiel P."/>
            <person name="Hippler M."/>
            <person name="Laroche J."/>
        </authorList>
    </citation>
    <scope>NUCLEOTIDE SEQUENCE [LARGE SCALE GENOMIC DNA]</scope>
    <source>
        <strain evidence="1 2">CCMP1005</strain>
    </source>
</reference>
<feature type="non-terminal residue" evidence="1">
    <location>
        <position position="1"/>
    </location>
</feature>
<organism evidence="1 2">
    <name type="scientific">Thalassiosira oceanica</name>
    <name type="common">Marine diatom</name>
    <dbReference type="NCBI Taxonomy" id="159749"/>
    <lineage>
        <taxon>Eukaryota</taxon>
        <taxon>Sar</taxon>
        <taxon>Stramenopiles</taxon>
        <taxon>Ochrophyta</taxon>
        <taxon>Bacillariophyta</taxon>
        <taxon>Coscinodiscophyceae</taxon>
        <taxon>Thalassiosirophycidae</taxon>
        <taxon>Thalassiosirales</taxon>
        <taxon>Thalassiosiraceae</taxon>
        <taxon>Thalassiosira</taxon>
    </lineage>
</organism>
<protein>
    <submittedName>
        <fullName evidence="1">Uncharacterized protein</fullName>
    </submittedName>
</protein>
<proteinExistence type="predicted"/>
<evidence type="ECO:0000313" key="2">
    <source>
        <dbReference type="Proteomes" id="UP000266841"/>
    </source>
</evidence>
<comment type="caution">
    <text evidence="1">The sequence shown here is derived from an EMBL/GenBank/DDBJ whole genome shotgun (WGS) entry which is preliminary data.</text>
</comment>
<sequence>PRAGSKGTVRVCGRTHPSKDDVYEEVGLFPIRHYIEVRRQTAAAYIVNRLIFDRCVDAERP</sequence>
<dbReference type="EMBL" id="AGNL01027015">
    <property type="protein sequence ID" value="EJK57797.1"/>
    <property type="molecule type" value="Genomic_DNA"/>
</dbReference>
<dbReference type="Proteomes" id="UP000266841">
    <property type="component" value="Unassembled WGS sequence"/>
</dbReference>